<name>A0ACD3YQ81_FUSSC</name>
<evidence type="ECO:0000313" key="1">
    <source>
        <dbReference type="EMBL" id="UPK91095.1"/>
    </source>
</evidence>
<gene>
    <name evidence="1" type="ORF">LCI18_002030</name>
</gene>
<keyword evidence="2" id="KW-1185">Reference proteome</keyword>
<protein>
    <submittedName>
        <fullName evidence="1">Uncharacterized protein</fullName>
    </submittedName>
</protein>
<evidence type="ECO:0000313" key="2">
    <source>
        <dbReference type="Proteomes" id="UP000830768"/>
    </source>
</evidence>
<dbReference type="EMBL" id="CP090031">
    <property type="protein sequence ID" value="UPK91095.1"/>
    <property type="molecule type" value="Genomic_DNA"/>
</dbReference>
<reference evidence="1" key="1">
    <citation type="submission" date="2021-11" db="EMBL/GenBank/DDBJ databases">
        <title>Fusarium solani-melongenae Genome sequencing and assembly.</title>
        <authorList>
            <person name="Xie S."/>
            <person name="Huang L."/>
            <person name="Zhang X."/>
        </authorList>
    </citation>
    <scope>NUCLEOTIDE SEQUENCE</scope>
    <source>
        <strain evidence="1">CRI 24-3</strain>
    </source>
</reference>
<sequence length="790" mass="89622">MCSWRKSCPLYLHITTHTRYKLYINNHLVTFRPVKGDESMWFYDEVDIGPYLHPGQNRIAIHVLRFFYGTRYAASFARLQTGGLRITVPGKDVPWFDQSESSSSWLTAIDTPTLLRVDEPEDFFLHVHEKTMGAQKGLNWVPAEVLEYKIATGMSTPWALSPRMIPPLQIGKTSFSALNNIKSDVAADAWESKLTRGVESRTDTEPLVLAPGSYHQIDLEVRYLLTAFVRFRFKRPATAGSMVEVTYSESYEDEPKRIPWERRKGDRCDYTKSLYGPRDMYQLGGIEAAAKDLRYYENEGIEEHLAPFHFRTFRFIRLNIDVGSSELALEGVDIDRVNYPLKIHASFEAPGSDSNADELLTTSIRTLANCMRDCYEDCPFYEQMQYSMDTRSMALFSYHLSGDDRLARQAIMQIHNSFKANVGLTSCRAPTNERCVIPSFSLYWIFMLQDHFLSLNDVQFLLRFLPVVDAILSYFAASIREQGLVRLENTPGIWHFADWARQWYPYGIPSAIDRTGISTFFNQVYAYALSTAAQLAEGLGRDDVAGRYYAQSGQIVSAIQEHCFNGELYADTLVSSATAGDYSQHCQVWAVMSGCVTEPAASSPLSKSLASAATGQLVKESISMSFYTLRALSLAGGSLYDEKFHEFWNPWREQLAQNLTTWVEESEAQRSDCHAWGSSPIYEFLVEMAGIRPWDPGWSTIGFAPRVRLFREIKASVSMPMVGGRPRGVVSVSWRRTSKGCVEVCLSLRIDSGRPTPVDISLPDLTQVIVASESEWTFDVELEYSECHYF</sequence>
<accession>A0ACD3YQ81</accession>
<organism evidence="1 2">
    <name type="scientific">Fusarium solani subsp. cucurbitae</name>
    <name type="common">Neocosmosporum cucurbitae</name>
    <dbReference type="NCBI Taxonomy" id="2747967"/>
    <lineage>
        <taxon>Eukaryota</taxon>
        <taxon>Fungi</taxon>
        <taxon>Dikarya</taxon>
        <taxon>Ascomycota</taxon>
        <taxon>Pezizomycotina</taxon>
        <taxon>Sordariomycetes</taxon>
        <taxon>Hypocreomycetidae</taxon>
        <taxon>Hypocreales</taxon>
        <taxon>Nectriaceae</taxon>
        <taxon>Fusarium</taxon>
        <taxon>Fusarium solani species complex</taxon>
    </lineage>
</organism>
<dbReference type="Proteomes" id="UP000830768">
    <property type="component" value="Chromosome 2"/>
</dbReference>
<proteinExistence type="predicted"/>